<evidence type="ECO:0000313" key="2">
    <source>
        <dbReference type="Proteomes" id="UP001422759"/>
    </source>
</evidence>
<dbReference type="Proteomes" id="UP001422759">
    <property type="component" value="Unassembled WGS sequence"/>
</dbReference>
<proteinExistence type="predicted"/>
<accession>A0ABP5LVP8</accession>
<protein>
    <submittedName>
        <fullName evidence="1">Uncharacterized protein</fullName>
    </submittedName>
</protein>
<evidence type="ECO:0000313" key="1">
    <source>
        <dbReference type="EMBL" id="GAA2154634.1"/>
    </source>
</evidence>
<keyword evidence="2" id="KW-1185">Reference proteome</keyword>
<gene>
    <name evidence="1" type="ORF">GCM10009760_53730</name>
</gene>
<reference evidence="2" key="1">
    <citation type="journal article" date="2019" name="Int. J. Syst. Evol. Microbiol.">
        <title>The Global Catalogue of Microorganisms (GCM) 10K type strain sequencing project: providing services to taxonomists for standard genome sequencing and annotation.</title>
        <authorList>
            <consortium name="The Broad Institute Genomics Platform"/>
            <consortium name="The Broad Institute Genome Sequencing Center for Infectious Disease"/>
            <person name="Wu L."/>
            <person name="Ma J."/>
        </authorList>
    </citation>
    <scope>NUCLEOTIDE SEQUENCE [LARGE SCALE GENOMIC DNA]</scope>
    <source>
        <strain evidence="2">JCM 14560</strain>
    </source>
</reference>
<sequence length="61" mass="6795">MSGAMEELCDLIHSLPEGEREQILGELGARASLPQARREVIRTPLPTREVGSNVHSEIEWV</sequence>
<comment type="caution">
    <text evidence="1">The sequence shown here is derived from an EMBL/GenBank/DDBJ whole genome shotgun (WGS) entry which is preliminary data.</text>
</comment>
<name>A0ABP5LVP8_9ACTN</name>
<dbReference type="EMBL" id="BAAANT010000042">
    <property type="protein sequence ID" value="GAA2154634.1"/>
    <property type="molecule type" value="Genomic_DNA"/>
</dbReference>
<organism evidence="1 2">
    <name type="scientific">Kitasatospora kazusensis</name>
    <dbReference type="NCBI Taxonomy" id="407974"/>
    <lineage>
        <taxon>Bacteria</taxon>
        <taxon>Bacillati</taxon>
        <taxon>Actinomycetota</taxon>
        <taxon>Actinomycetes</taxon>
        <taxon>Kitasatosporales</taxon>
        <taxon>Streptomycetaceae</taxon>
        <taxon>Kitasatospora</taxon>
    </lineage>
</organism>